<dbReference type="InterPro" id="IPR019587">
    <property type="entry name" value="Polyketide_cyclase/dehydratase"/>
</dbReference>
<name>A0A7X8SNJ9_9BACT</name>
<evidence type="ECO:0000256" key="1">
    <source>
        <dbReference type="SAM" id="SignalP"/>
    </source>
</evidence>
<dbReference type="Pfam" id="PF10604">
    <property type="entry name" value="Polyketide_cyc2"/>
    <property type="match status" value="1"/>
</dbReference>
<feature type="chain" id="PRO_5030766069" description="Polyketide cyclase / dehydrase and lipid transport" evidence="1">
    <location>
        <begin position="27"/>
        <end position="192"/>
    </location>
</feature>
<protein>
    <recommendedName>
        <fullName evidence="4">Polyketide cyclase / dehydrase and lipid transport</fullName>
    </recommendedName>
</protein>
<feature type="signal peptide" evidence="1">
    <location>
        <begin position="1"/>
        <end position="26"/>
    </location>
</feature>
<gene>
    <name evidence="2" type="ORF">HGP29_19695</name>
</gene>
<dbReference type="AlphaFoldDB" id="A0A7X8SNJ9"/>
<evidence type="ECO:0008006" key="4">
    <source>
        <dbReference type="Google" id="ProtNLM"/>
    </source>
</evidence>
<keyword evidence="3" id="KW-1185">Reference proteome</keyword>
<sequence>MYFNSKAMRSIALFILLMMGINIADAQNKEANVNVKISTIINAPADKVWEVLGQQFDDIADWTTVVKSSKAIEKIPTHIIADPSAPIPARETTSENKGKTITLVEVITEYSDENRSLKFYGDGLPGFIEFASDKQSVIEKGPHQCVVVFEVEVRLKSVFSIFKGKVEKRFEENFKRVQNDLKIYVERELVTK</sequence>
<evidence type="ECO:0000313" key="2">
    <source>
        <dbReference type="EMBL" id="NLR93430.1"/>
    </source>
</evidence>
<dbReference type="InterPro" id="IPR023393">
    <property type="entry name" value="START-like_dom_sf"/>
</dbReference>
<evidence type="ECO:0000313" key="3">
    <source>
        <dbReference type="Proteomes" id="UP000585050"/>
    </source>
</evidence>
<dbReference type="Gene3D" id="3.30.530.20">
    <property type="match status" value="1"/>
</dbReference>
<dbReference type="EMBL" id="JABAIL010000006">
    <property type="protein sequence ID" value="NLR93430.1"/>
    <property type="molecule type" value="Genomic_DNA"/>
</dbReference>
<comment type="caution">
    <text evidence="2">The sequence shown here is derived from an EMBL/GenBank/DDBJ whole genome shotgun (WGS) entry which is preliminary data.</text>
</comment>
<accession>A0A7X8SNJ9</accession>
<proteinExistence type="predicted"/>
<organism evidence="2 3">
    <name type="scientific">Flammeovirga agarivorans</name>
    <dbReference type="NCBI Taxonomy" id="2726742"/>
    <lineage>
        <taxon>Bacteria</taxon>
        <taxon>Pseudomonadati</taxon>
        <taxon>Bacteroidota</taxon>
        <taxon>Cytophagia</taxon>
        <taxon>Cytophagales</taxon>
        <taxon>Flammeovirgaceae</taxon>
        <taxon>Flammeovirga</taxon>
    </lineage>
</organism>
<dbReference type="SUPFAM" id="SSF55961">
    <property type="entry name" value="Bet v1-like"/>
    <property type="match status" value="1"/>
</dbReference>
<keyword evidence="1" id="KW-0732">Signal</keyword>
<dbReference type="Proteomes" id="UP000585050">
    <property type="component" value="Unassembled WGS sequence"/>
</dbReference>
<reference evidence="2 3" key="1">
    <citation type="submission" date="2020-04" db="EMBL/GenBank/DDBJ databases">
        <title>Flammeovirga sp. SR4, a novel species isolated from seawater.</title>
        <authorList>
            <person name="Wang X."/>
        </authorList>
    </citation>
    <scope>NUCLEOTIDE SEQUENCE [LARGE SCALE GENOMIC DNA]</scope>
    <source>
        <strain evidence="2 3">SR4</strain>
    </source>
</reference>